<feature type="domain" description="BioF2-like acetyltransferase" evidence="1">
    <location>
        <begin position="264"/>
        <end position="404"/>
    </location>
</feature>
<dbReference type="InterPro" id="IPR038740">
    <property type="entry name" value="BioF2-like_GNAT_dom"/>
</dbReference>
<dbReference type="SUPFAM" id="SSF55729">
    <property type="entry name" value="Acyl-CoA N-acyltransferases (Nat)"/>
    <property type="match status" value="1"/>
</dbReference>
<evidence type="ECO:0000313" key="3">
    <source>
        <dbReference type="Proteomes" id="UP000321353"/>
    </source>
</evidence>
<dbReference type="Pfam" id="PF13480">
    <property type="entry name" value="Acetyltransf_6"/>
    <property type="match status" value="1"/>
</dbReference>
<evidence type="ECO:0000313" key="2">
    <source>
        <dbReference type="EMBL" id="QEF97954.1"/>
    </source>
</evidence>
<reference evidence="2 3" key="1">
    <citation type="submission" date="2019-02" db="EMBL/GenBank/DDBJ databases">
        <title>Planctomycetal bacteria perform biofilm scaping via a novel small molecule.</title>
        <authorList>
            <person name="Jeske O."/>
            <person name="Boedeker C."/>
            <person name="Wiegand S."/>
            <person name="Breitling P."/>
            <person name="Kallscheuer N."/>
            <person name="Jogler M."/>
            <person name="Rohde M."/>
            <person name="Petersen J."/>
            <person name="Medema M.H."/>
            <person name="Surup F."/>
            <person name="Jogler C."/>
        </authorList>
    </citation>
    <scope>NUCLEOTIDE SEQUENCE [LARGE SCALE GENOMIC DNA]</scope>
    <source>
        <strain evidence="2 3">Mal15</strain>
    </source>
</reference>
<dbReference type="RefSeq" id="WP_147867547.1">
    <property type="nucleotide sequence ID" value="NZ_CP036264.1"/>
</dbReference>
<protein>
    <recommendedName>
        <fullName evidence="1">BioF2-like acetyltransferase domain-containing protein</fullName>
    </recommendedName>
</protein>
<proteinExistence type="predicted"/>
<keyword evidence="3" id="KW-1185">Reference proteome</keyword>
<name>A0A5B9MEF9_9BACT</name>
<dbReference type="InterPro" id="IPR016181">
    <property type="entry name" value="Acyl_CoA_acyltransferase"/>
</dbReference>
<accession>A0A5B9MEF9</accession>
<dbReference type="EMBL" id="CP036264">
    <property type="protein sequence ID" value="QEF97954.1"/>
    <property type="molecule type" value="Genomic_DNA"/>
</dbReference>
<evidence type="ECO:0000259" key="1">
    <source>
        <dbReference type="Pfam" id="PF13480"/>
    </source>
</evidence>
<dbReference type="Gene3D" id="3.40.630.30">
    <property type="match status" value="1"/>
</dbReference>
<dbReference type="AlphaFoldDB" id="A0A5B9MEF9"/>
<dbReference type="KEGG" id="smam:Mal15_20000"/>
<dbReference type="Proteomes" id="UP000321353">
    <property type="component" value="Chromosome"/>
</dbReference>
<organism evidence="2 3">
    <name type="scientific">Stieleria maiorica</name>
    <dbReference type="NCBI Taxonomy" id="2795974"/>
    <lineage>
        <taxon>Bacteria</taxon>
        <taxon>Pseudomonadati</taxon>
        <taxon>Planctomycetota</taxon>
        <taxon>Planctomycetia</taxon>
        <taxon>Pirellulales</taxon>
        <taxon>Pirellulaceae</taxon>
        <taxon>Stieleria</taxon>
    </lineage>
</organism>
<sequence>MTDGASRRFVADAAMTQRRCPAPCWRCGLVNQQAGKPLVREVVLWDDLASLRRMVGSHLFSIPPETAMVATLPSPSSACFETNSPQFSGRIIDDPAALESFVPAWRDLVARCAWRNPCYEPEFLIPLLKYRGDESAGLLVIEGASAMDTNRHLYGVMPLVTKSFYHLPVRSVHAWRPDEAFDSTPLLDREHADDALSTIFTTLSGRGVRLLAFDTVSADAAFDGLIRRAAARQDRAIFTRDRFSRAAMQPGDDAETYLRQSMSKNRRKKAKRLLKKLQSVGSVALEHSSGANDVHQWAHEFVDLEASGWKGRQGTAMACQSESLAFFLELVDRCVPHDAIRFGRLTLDGVPIAMLVDLHSGGQVSGYKTTYDERFGEYSPGFLLELQNVHWLHELGCSLCDSCTDPNNELINGLYAQRLPFQSIVIGLDSAMNWPVTSLLPLMQTTARLTKSCVRKIRR</sequence>
<gene>
    <name evidence="2" type="ORF">Mal15_20000</name>
</gene>